<sequence>MLGAVTPESFDTLHSYTNTFQMPFVTPWFPEKVIPPSSGLIDHAVSMRPDYHKAIVDTILYYGWKEIIFMYDSHDEYNIRIELAPKLVLNPAVALFLQSYVKNPHVKNQHNGS</sequence>
<dbReference type="GO" id="GO:0016020">
    <property type="term" value="C:membrane"/>
    <property type="evidence" value="ECO:0007669"/>
    <property type="project" value="UniProtKB-SubCell"/>
</dbReference>
<evidence type="ECO:0000259" key="5">
    <source>
        <dbReference type="Pfam" id="PF01094"/>
    </source>
</evidence>
<dbReference type="Proteomes" id="UP000494256">
    <property type="component" value="Unassembled WGS sequence"/>
</dbReference>
<keyword evidence="3" id="KW-1133">Transmembrane helix</keyword>
<dbReference type="InterPro" id="IPR028082">
    <property type="entry name" value="Peripla_BP_I"/>
</dbReference>
<name>A0A8S1B7T3_ARCPL</name>
<comment type="subcellular location">
    <subcellularLocation>
        <location evidence="1">Membrane</location>
    </subcellularLocation>
</comment>
<comment type="caution">
    <text evidence="6">The sequence shown here is derived from an EMBL/GenBank/DDBJ whole genome shotgun (WGS) entry which is preliminary data.</text>
</comment>
<dbReference type="InterPro" id="IPR001828">
    <property type="entry name" value="ANF_lig-bd_rcpt"/>
</dbReference>
<dbReference type="SUPFAM" id="SSF53822">
    <property type="entry name" value="Periplasmic binding protein-like I"/>
    <property type="match status" value="1"/>
</dbReference>
<dbReference type="AlphaFoldDB" id="A0A8S1B7T3"/>
<dbReference type="Gene3D" id="3.40.50.2300">
    <property type="match status" value="1"/>
</dbReference>
<evidence type="ECO:0000256" key="3">
    <source>
        <dbReference type="ARBA" id="ARBA00022989"/>
    </source>
</evidence>
<accession>A0A8S1B7T3</accession>
<evidence type="ECO:0000256" key="1">
    <source>
        <dbReference type="ARBA" id="ARBA00004370"/>
    </source>
</evidence>
<dbReference type="OrthoDB" id="202840at2759"/>
<proteinExistence type="predicted"/>
<protein>
    <recommendedName>
        <fullName evidence="5">Receptor ligand binding region domain-containing protein</fullName>
    </recommendedName>
</protein>
<keyword evidence="4" id="KW-0472">Membrane</keyword>
<evidence type="ECO:0000256" key="2">
    <source>
        <dbReference type="ARBA" id="ARBA00022692"/>
    </source>
</evidence>
<keyword evidence="2" id="KW-0812">Transmembrane</keyword>
<dbReference type="Pfam" id="PF01094">
    <property type="entry name" value="ANF_receptor"/>
    <property type="match status" value="1"/>
</dbReference>
<feature type="domain" description="Receptor ligand binding region" evidence="5">
    <location>
        <begin position="1"/>
        <end position="78"/>
    </location>
</feature>
<evidence type="ECO:0000313" key="6">
    <source>
        <dbReference type="EMBL" id="CAB3254208.1"/>
    </source>
</evidence>
<evidence type="ECO:0000256" key="4">
    <source>
        <dbReference type="ARBA" id="ARBA00023136"/>
    </source>
</evidence>
<gene>
    <name evidence="6" type="ORF">APLA_LOCUS14634</name>
</gene>
<dbReference type="EMBL" id="CADEBD010000416">
    <property type="protein sequence ID" value="CAB3254208.1"/>
    <property type="molecule type" value="Genomic_DNA"/>
</dbReference>
<reference evidence="6 7" key="1">
    <citation type="submission" date="2020-04" db="EMBL/GenBank/DDBJ databases">
        <authorList>
            <person name="Wallbank WR R."/>
            <person name="Pardo Diaz C."/>
            <person name="Kozak K."/>
            <person name="Martin S."/>
            <person name="Jiggins C."/>
            <person name="Moest M."/>
            <person name="Warren A I."/>
            <person name="Byers J.R.P. K."/>
            <person name="Montejo-Kovacevich G."/>
            <person name="Yen C E."/>
        </authorList>
    </citation>
    <scope>NUCLEOTIDE SEQUENCE [LARGE SCALE GENOMIC DNA]</scope>
</reference>
<organism evidence="6 7">
    <name type="scientific">Arctia plantaginis</name>
    <name type="common">Wood tiger moth</name>
    <name type="synonym">Phalaena plantaginis</name>
    <dbReference type="NCBI Taxonomy" id="874455"/>
    <lineage>
        <taxon>Eukaryota</taxon>
        <taxon>Metazoa</taxon>
        <taxon>Ecdysozoa</taxon>
        <taxon>Arthropoda</taxon>
        <taxon>Hexapoda</taxon>
        <taxon>Insecta</taxon>
        <taxon>Pterygota</taxon>
        <taxon>Neoptera</taxon>
        <taxon>Endopterygota</taxon>
        <taxon>Lepidoptera</taxon>
        <taxon>Glossata</taxon>
        <taxon>Ditrysia</taxon>
        <taxon>Noctuoidea</taxon>
        <taxon>Erebidae</taxon>
        <taxon>Arctiinae</taxon>
        <taxon>Arctia</taxon>
    </lineage>
</organism>
<evidence type="ECO:0000313" key="7">
    <source>
        <dbReference type="Proteomes" id="UP000494256"/>
    </source>
</evidence>